<dbReference type="GO" id="GO:0005506">
    <property type="term" value="F:iron ion binding"/>
    <property type="evidence" value="ECO:0007669"/>
    <property type="project" value="InterPro"/>
</dbReference>
<keyword evidence="6" id="KW-0560">Oxidoreductase</keyword>
<comment type="similarity">
    <text evidence="3">Belongs to the cytochrome P450 family.</text>
</comment>
<evidence type="ECO:0000256" key="2">
    <source>
        <dbReference type="ARBA" id="ARBA00005179"/>
    </source>
</evidence>
<evidence type="ECO:0000256" key="4">
    <source>
        <dbReference type="ARBA" id="ARBA00022617"/>
    </source>
</evidence>
<evidence type="ECO:0000256" key="3">
    <source>
        <dbReference type="ARBA" id="ARBA00010617"/>
    </source>
</evidence>
<keyword evidence="4" id="KW-0349">Heme</keyword>
<dbReference type="GO" id="GO:0020037">
    <property type="term" value="F:heme binding"/>
    <property type="evidence" value="ECO:0007669"/>
    <property type="project" value="InterPro"/>
</dbReference>
<evidence type="ECO:0000256" key="5">
    <source>
        <dbReference type="ARBA" id="ARBA00022723"/>
    </source>
</evidence>
<keyword evidence="5" id="KW-0479">Metal-binding</keyword>
<dbReference type="Pfam" id="PF00067">
    <property type="entry name" value="p450"/>
    <property type="match status" value="1"/>
</dbReference>
<evidence type="ECO:0008006" key="11">
    <source>
        <dbReference type="Google" id="ProtNLM"/>
    </source>
</evidence>
<organism evidence="9 10">
    <name type="scientific">Cerrena zonata</name>
    <dbReference type="NCBI Taxonomy" id="2478898"/>
    <lineage>
        <taxon>Eukaryota</taxon>
        <taxon>Fungi</taxon>
        <taxon>Dikarya</taxon>
        <taxon>Basidiomycota</taxon>
        <taxon>Agaricomycotina</taxon>
        <taxon>Agaricomycetes</taxon>
        <taxon>Polyporales</taxon>
        <taxon>Cerrenaceae</taxon>
        <taxon>Cerrena</taxon>
    </lineage>
</organism>
<keyword evidence="10" id="KW-1185">Reference proteome</keyword>
<dbReference type="GO" id="GO:0004497">
    <property type="term" value="F:monooxygenase activity"/>
    <property type="evidence" value="ECO:0007669"/>
    <property type="project" value="UniProtKB-KW"/>
</dbReference>
<dbReference type="InterPro" id="IPR050121">
    <property type="entry name" value="Cytochrome_P450_monoxygenase"/>
</dbReference>
<dbReference type="PANTHER" id="PTHR24305:SF166">
    <property type="entry name" value="CYTOCHROME P450 12A4, MITOCHONDRIAL-RELATED"/>
    <property type="match status" value="1"/>
</dbReference>
<name>A0AAW0FPE6_9APHY</name>
<comment type="cofactor">
    <cofactor evidence="1">
        <name>heme</name>
        <dbReference type="ChEBI" id="CHEBI:30413"/>
    </cofactor>
</comment>
<comment type="caution">
    <text evidence="9">The sequence shown here is derived from an EMBL/GenBank/DDBJ whole genome shotgun (WGS) entry which is preliminary data.</text>
</comment>
<dbReference type="InterPro" id="IPR001128">
    <property type="entry name" value="Cyt_P450"/>
</dbReference>
<dbReference type="SUPFAM" id="SSF48264">
    <property type="entry name" value="Cytochrome P450"/>
    <property type="match status" value="1"/>
</dbReference>
<comment type="pathway">
    <text evidence="2">Secondary metabolite biosynthesis.</text>
</comment>
<dbReference type="Proteomes" id="UP001385951">
    <property type="component" value="Unassembled WGS sequence"/>
</dbReference>
<dbReference type="EMBL" id="JASBNA010000041">
    <property type="protein sequence ID" value="KAK7681449.1"/>
    <property type="molecule type" value="Genomic_DNA"/>
</dbReference>
<reference evidence="9 10" key="1">
    <citation type="submission" date="2022-09" db="EMBL/GenBank/DDBJ databases">
        <authorList>
            <person name="Palmer J.M."/>
        </authorList>
    </citation>
    <scope>NUCLEOTIDE SEQUENCE [LARGE SCALE GENOMIC DNA]</scope>
    <source>
        <strain evidence="9 10">DSM 7382</strain>
    </source>
</reference>
<dbReference type="GO" id="GO:0016705">
    <property type="term" value="F:oxidoreductase activity, acting on paired donors, with incorporation or reduction of molecular oxygen"/>
    <property type="evidence" value="ECO:0007669"/>
    <property type="project" value="InterPro"/>
</dbReference>
<evidence type="ECO:0000313" key="9">
    <source>
        <dbReference type="EMBL" id="KAK7681449.1"/>
    </source>
</evidence>
<evidence type="ECO:0000313" key="10">
    <source>
        <dbReference type="Proteomes" id="UP001385951"/>
    </source>
</evidence>
<evidence type="ECO:0000256" key="1">
    <source>
        <dbReference type="ARBA" id="ARBA00001971"/>
    </source>
</evidence>
<dbReference type="PANTHER" id="PTHR24305">
    <property type="entry name" value="CYTOCHROME P450"/>
    <property type="match status" value="1"/>
</dbReference>
<evidence type="ECO:0000256" key="7">
    <source>
        <dbReference type="ARBA" id="ARBA00023004"/>
    </source>
</evidence>
<keyword evidence="7" id="KW-0408">Iron</keyword>
<keyword evidence="8" id="KW-0503">Monooxygenase</keyword>
<proteinExistence type="inferred from homology"/>
<gene>
    <name evidence="9" type="ORF">QCA50_015541</name>
</gene>
<dbReference type="AlphaFoldDB" id="A0AAW0FPE6"/>
<evidence type="ECO:0000256" key="6">
    <source>
        <dbReference type="ARBA" id="ARBA00023002"/>
    </source>
</evidence>
<sequence length="465" mass="52139">MAFSPELTAFLIAGITWILWRLSRNYVLRSPLDNIPGPPPTSLIKGNLGQVYYRHGWEWLDSLGNDFNKVVKLTGLFGHRMLYVFDPVAMSHILVKDADDVYDHPEWSFQSIRLTLGPGLLGVHGPHHRKQRKMLNPVFSVKHLRSMTTIFYGVIHRMSNGIEAEVGDKTATVDIMEWLARAALELIGQGGLGVSMDSLGDPTPNPLADSIKMMIPATADLSELQFLFEYFKYLGPSWFKRILARLVPSATAQRLRRAIDDVEAESKKILTEKRAGLEAGNKDVVHEFSEKKDVMSILLQANMTADEADRLPEDELLAQMSTFILAGTDTTSNALTAMMSVLAQSSDMQDKLRAEILEAQAQFGEDIPYDDLVALPYMDAFIRESLRMYTPATFITREAKRDFVLPVSEPIIGVNGAAMTEIPVPKGTTFYIGLRASNLDKRIWGEDATEFKPERWLSPLPYLCD</sequence>
<protein>
    <recommendedName>
        <fullName evidence="11">Cytochrome P450</fullName>
    </recommendedName>
</protein>
<dbReference type="InterPro" id="IPR036396">
    <property type="entry name" value="Cyt_P450_sf"/>
</dbReference>
<evidence type="ECO:0000256" key="8">
    <source>
        <dbReference type="ARBA" id="ARBA00023033"/>
    </source>
</evidence>
<dbReference type="Gene3D" id="1.10.630.10">
    <property type="entry name" value="Cytochrome P450"/>
    <property type="match status" value="1"/>
</dbReference>
<accession>A0AAW0FPE6</accession>